<dbReference type="PROSITE" id="PS50887">
    <property type="entry name" value="GGDEF"/>
    <property type="match status" value="1"/>
</dbReference>
<gene>
    <name evidence="9" type="ORF">CVV64_03550</name>
</gene>
<dbReference type="SMART" id="SM00267">
    <property type="entry name" value="GGDEF"/>
    <property type="match status" value="1"/>
</dbReference>
<feature type="transmembrane region" description="Helical" evidence="6">
    <location>
        <begin position="37"/>
        <end position="57"/>
    </location>
</feature>
<dbReference type="Gene3D" id="3.30.450.40">
    <property type="match status" value="1"/>
</dbReference>
<sequence>METISNSPDGKAGLAQACSSSFEKLETQIFIKMRTKLILIFIGLVLIPVLIIGKISYDSERETIFREVSQGNLRVAEIIAQEVAQILLNTRSTLMTMALLEDFRNMRGDAVRLQTENLVKREKLKKNNLLKDFYVYDKKGNLVSATSGDPGLPVKRMWFMTAVKGSLFGFTSHTAIDPWSNEPRLYLGQVIRDDLYEVAGALIAELDLTYLQNVIKQIRVGQTGHAYIVDSFGRVIAHPNTSEILRRGIDSIASRNRAVALSLQGADSGVAEVVQAIGGPIEFVDHAGTAQLAAYTNLRKVDMDRVPNWGVIVQQQSSEAYISLNRIKRRVMLVMILCIIIASVVGVLIATSITVPIADLEAGACRIAGGDLDHPLKVRSSDEIGALTAHFDEMRQSLRDRMSEISTLYTIGQEMCSVLDYDRLLNLILDEMITALKAAKGSLMLFDEETRKMKIRVARGLSDDVVSSTEVSEGEGVAGMVLKLRRPILIRDCETDPELSTMKGGKVFSGSLMSVPLLVKDSMRGVVNISRIEANSFSEKDLRFLQGLAVQASIALENARLYKLAITDGMTKLYIHRYFQQRLDEEIKRTDRYGSELSLIMTDVDHFKNFNDSFGHQQGDRVLQSVAKIMRDSMREVDIVARYGGEEFAVICPEKSYEEILIPAERLRVAVENYDLEIAGKRVPITISIGIATYPTDAGDKKTLIERADQALYHAKETGRNRVCLYRQIPGKES</sequence>
<keyword evidence="5 6" id="KW-0472">Membrane</keyword>
<evidence type="ECO:0000256" key="6">
    <source>
        <dbReference type="SAM" id="Phobius"/>
    </source>
</evidence>
<dbReference type="AlphaFoldDB" id="A0A2N1PTW0"/>
<dbReference type="GO" id="GO:0005886">
    <property type="term" value="C:plasma membrane"/>
    <property type="evidence" value="ECO:0007669"/>
    <property type="project" value="UniProtKB-SubCell"/>
</dbReference>
<evidence type="ECO:0000259" key="7">
    <source>
        <dbReference type="PROSITE" id="PS50885"/>
    </source>
</evidence>
<dbReference type="CDD" id="cd06225">
    <property type="entry name" value="HAMP"/>
    <property type="match status" value="1"/>
</dbReference>
<evidence type="ECO:0000256" key="3">
    <source>
        <dbReference type="ARBA" id="ARBA00022692"/>
    </source>
</evidence>
<dbReference type="Gene3D" id="3.30.70.270">
    <property type="match status" value="1"/>
</dbReference>
<name>A0A2N1PTW0_9BACT</name>
<evidence type="ECO:0000256" key="5">
    <source>
        <dbReference type="ARBA" id="ARBA00023136"/>
    </source>
</evidence>
<evidence type="ECO:0000256" key="4">
    <source>
        <dbReference type="ARBA" id="ARBA00022989"/>
    </source>
</evidence>
<dbReference type="InterPro" id="IPR050469">
    <property type="entry name" value="Diguanylate_Cyclase"/>
</dbReference>
<dbReference type="EMBL" id="PGXC01000002">
    <property type="protein sequence ID" value="PKK91750.1"/>
    <property type="molecule type" value="Genomic_DNA"/>
</dbReference>
<dbReference type="Pfam" id="PF00672">
    <property type="entry name" value="HAMP"/>
    <property type="match status" value="1"/>
</dbReference>
<dbReference type="GO" id="GO:0007165">
    <property type="term" value="P:signal transduction"/>
    <property type="evidence" value="ECO:0007669"/>
    <property type="project" value="InterPro"/>
</dbReference>
<dbReference type="CDD" id="cd12912">
    <property type="entry name" value="PDC2_MCP_like"/>
    <property type="match status" value="1"/>
</dbReference>
<evidence type="ECO:0000313" key="10">
    <source>
        <dbReference type="Proteomes" id="UP000233256"/>
    </source>
</evidence>
<dbReference type="PANTHER" id="PTHR45138">
    <property type="entry name" value="REGULATORY COMPONENTS OF SENSORY TRANSDUCTION SYSTEM"/>
    <property type="match status" value="1"/>
</dbReference>
<dbReference type="InterPro" id="IPR003018">
    <property type="entry name" value="GAF"/>
</dbReference>
<dbReference type="InterPro" id="IPR029016">
    <property type="entry name" value="GAF-like_dom_sf"/>
</dbReference>
<evidence type="ECO:0000256" key="1">
    <source>
        <dbReference type="ARBA" id="ARBA00004651"/>
    </source>
</evidence>
<dbReference type="InterPro" id="IPR033479">
    <property type="entry name" value="dCache_1"/>
</dbReference>
<dbReference type="GO" id="GO:0052621">
    <property type="term" value="F:diguanylate cyclase activity"/>
    <property type="evidence" value="ECO:0007669"/>
    <property type="project" value="TreeGrafter"/>
</dbReference>
<dbReference type="Pfam" id="PF02743">
    <property type="entry name" value="dCache_1"/>
    <property type="match status" value="1"/>
</dbReference>
<dbReference type="GO" id="GO:0043709">
    <property type="term" value="P:cell adhesion involved in single-species biofilm formation"/>
    <property type="evidence" value="ECO:0007669"/>
    <property type="project" value="TreeGrafter"/>
</dbReference>
<dbReference type="SUPFAM" id="SSF55073">
    <property type="entry name" value="Nucleotide cyclase"/>
    <property type="match status" value="1"/>
</dbReference>
<dbReference type="SMART" id="SM00065">
    <property type="entry name" value="GAF"/>
    <property type="match status" value="1"/>
</dbReference>
<dbReference type="InterPro" id="IPR029787">
    <property type="entry name" value="Nucleotide_cyclase"/>
</dbReference>
<accession>A0A2N1PTW0</accession>
<dbReference type="SUPFAM" id="SSF55781">
    <property type="entry name" value="GAF domain-like"/>
    <property type="match status" value="1"/>
</dbReference>
<dbReference type="CDD" id="cd01949">
    <property type="entry name" value="GGDEF"/>
    <property type="match status" value="1"/>
</dbReference>
<dbReference type="PANTHER" id="PTHR45138:SF9">
    <property type="entry name" value="DIGUANYLATE CYCLASE DGCM-RELATED"/>
    <property type="match status" value="1"/>
</dbReference>
<protein>
    <recommendedName>
        <fullName evidence="11">Diguanylate cyclase</fullName>
    </recommendedName>
</protein>
<comment type="subcellular location">
    <subcellularLocation>
        <location evidence="1">Cell membrane</location>
        <topology evidence="1">Multi-pass membrane protein</topology>
    </subcellularLocation>
</comment>
<feature type="transmembrane region" description="Helical" evidence="6">
    <location>
        <begin position="331"/>
        <end position="350"/>
    </location>
</feature>
<feature type="domain" description="HAMP" evidence="7">
    <location>
        <begin position="351"/>
        <end position="403"/>
    </location>
</feature>
<dbReference type="FunFam" id="3.30.70.270:FF:000001">
    <property type="entry name" value="Diguanylate cyclase domain protein"/>
    <property type="match status" value="1"/>
</dbReference>
<comment type="caution">
    <text evidence="9">The sequence shown here is derived from an EMBL/GenBank/DDBJ whole genome shotgun (WGS) entry which is preliminary data.</text>
</comment>
<evidence type="ECO:0000256" key="2">
    <source>
        <dbReference type="ARBA" id="ARBA00022475"/>
    </source>
</evidence>
<dbReference type="GO" id="GO:1902201">
    <property type="term" value="P:negative regulation of bacterial-type flagellum-dependent cell motility"/>
    <property type="evidence" value="ECO:0007669"/>
    <property type="project" value="TreeGrafter"/>
</dbReference>
<keyword evidence="4 6" id="KW-1133">Transmembrane helix</keyword>
<dbReference type="SMART" id="SM00304">
    <property type="entry name" value="HAMP"/>
    <property type="match status" value="1"/>
</dbReference>
<organism evidence="9 10">
    <name type="scientific">Candidatus Wallbacteria bacterium HGW-Wallbacteria-1</name>
    <dbReference type="NCBI Taxonomy" id="2013854"/>
    <lineage>
        <taxon>Bacteria</taxon>
        <taxon>Candidatus Walliibacteriota</taxon>
    </lineage>
</organism>
<dbReference type="InterPro" id="IPR003660">
    <property type="entry name" value="HAMP_dom"/>
</dbReference>
<dbReference type="InterPro" id="IPR000160">
    <property type="entry name" value="GGDEF_dom"/>
</dbReference>
<dbReference type="SUPFAM" id="SSF158472">
    <property type="entry name" value="HAMP domain-like"/>
    <property type="match status" value="1"/>
</dbReference>
<dbReference type="Gene3D" id="6.10.340.10">
    <property type="match status" value="1"/>
</dbReference>
<keyword evidence="3 6" id="KW-0812">Transmembrane</keyword>
<dbReference type="InterPro" id="IPR043128">
    <property type="entry name" value="Rev_trsase/Diguanyl_cyclase"/>
</dbReference>
<keyword evidence="2" id="KW-1003">Cell membrane</keyword>
<dbReference type="Proteomes" id="UP000233256">
    <property type="component" value="Unassembled WGS sequence"/>
</dbReference>
<evidence type="ECO:0000259" key="8">
    <source>
        <dbReference type="PROSITE" id="PS50887"/>
    </source>
</evidence>
<proteinExistence type="predicted"/>
<dbReference type="Gene3D" id="3.30.450.20">
    <property type="entry name" value="PAS domain"/>
    <property type="match status" value="1"/>
</dbReference>
<evidence type="ECO:0008006" key="11">
    <source>
        <dbReference type="Google" id="ProtNLM"/>
    </source>
</evidence>
<dbReference type="PROSITE" id="PS50885">
    <property type="entry name" value="HAMP"/>
    <property type="match status" value="1"/>
</dbReference>
<reference evidence="9 10" key="1">
    <citation type="journal article" date="2017" name="ISME J.">
        <title>Potential for microbial H2 and metal transformations associated with novel bacteria and archaea in deep terrestrial subsurface sediments.</title>
        <authorList>
            <person name="Hernsdorf A.W."/>
            <person name="Amano Y."/>
            <person name="Miyakawa K."/>
            <person name="Ise K."/>
            <person name="Suzuki Y."/>
            <person name="Anantharaman K."/>
            <person name="Probst A."/>
            <person name="Burstein D."/>
            <person name="Thomas B.C."/>
            <person name="Banfield J.F."/>
        </authorList>
    </citation>
    <scope>NUCLEOTIDE SEQUENCE [LARGE SCALE GENOMIC DNA]</scope>
    <source>
        <strain evidence="9">HGW-Wallbacteria-1</strain>
    </source>
</reference>
<dbReference type="NCBIfam" id="TIGR00254">
    <property type="entry name" value="GGDEF"/>
    <property type="match status" value="1"/>
</dbReference>
<evidence type="ECO:0000313" key="9">
    <source>
        <dbReference type="EMBL" id="PKK91750.1"/>
    </source>
</evidence>
<dbReference type="Pfam" id="PF00990">
    <property type="entry name" value="GGDEF"/>
    <property type="match status" value="1"/>
</dbReference>
<feature type="domain" description="GGDEF" evidence="8">
    <location>
        <begin position="595"/>
        <end position="728"/>
    </location>
</feature>
<dbReference type="Pfam" id="PF13185">
    <property type="entry name" value="GAF_2"/>
    <property type="match status" value="1"/>
</dbReference>